<proteinExistence type="predicted"/>
<dbReference type="InterPro" id="IPR001539">
    <property type="entry name" value="Peptidase_U32"/>
</dbReference>
<dbReference type="Proteomes" id="UP000199506">
    <property type="component" value="Unassembled WGS sequence"/>
</dbReference>
<dbReference type="EMBL" id="FOAK01000006">
    <property type="protein sequence ID" value="SEK89927.1"/>
    <property type="molecule type" value="Genomic_DNA"/>
</dbReference>
<dbReference type="GO" id="GO:0008233">
    <property type="term" value="F:peptidase activity"/>
    <property type="evidence" value="ECO:0007669"/>
    <property type="project" value="UniProtKB-KW"/>
</dbReference>
<dbReference type="AlphaFoldDB" id="A0A1H7KVG0"/>
<dbReference type="PROSITE" id="PS01276">
    <property type="entry name" value="PEPTIDASE_U32"/>
    <property type="match status" value="1"/>
</dbReference>
<dbReference type="STRING" id="190974.SAMN05216439_1659"/>
<dbReference type="Pfam" id="PF12392">
    <property type="entry name" value="DUF3656"/>
    <property type="match status" value="1"/>
</dbReference>
<evidence type="ECO:0000313" key="3">
    <source>
        <dbReference type="Proteomes" id="UP000199506"/>
    </source>
</evidence>
<dbReference type="PANTHER" id="PTHR30217:SF10">
    <property type="entry name" value="23S RRNA 5-HYDROXYCYTIDINE C2501 SYNTHASE"/>
    <property type="match status" value="1"/>
</dbReference>
<dbReference type="InterPro" id="IPR020988">
    <property type="entry name" value="Pept_U32_collagenase"/>
</dbReference>
<keyword evidence="2" id="KW-0645">Protease</keyword>
<reference evidence="2 3" key="1">
    <citation type="submission" date="2016-10" db="EMBL/GenBank/DDBJ databases">
        <authorList>
            <person name="de Groot N.N."/>
        </authorList>
    </citation>
    <scope>NUCLEOTIDE SEQUENCE [LARGE SCALE GENOMIC DNA]</scope>
    <source>
        <strain evidence="2 3">DSM 11978</strain>
    </source>
</reference>
<evidence type="ECO:0000259" key="1">
    <source>
        <dbReference type="Pfam" id="PF12392"/>
    </source>
</evidence>
<name>A0A1H7KVG0_9EURY</name>
<evidence type="ECO:0000313" key="2">
    <source>
        <dbReference type="EMBL" id="SEK89927.1"/>
    </source>
</evidence>
<keyword evidence="2" id="KW-0378">Hydrolase</keyword>
<accession>A0A1H7KVG0</accession>
<organism evidence="2 3">
    <name type="scientific">Methanobrevibacter gottschalkii</name>
    <dbReference type="NCBI Taxonomy" id="190974"/>
    <lineage>
        <taxon>Archaea</taxon>
        <taxon>Methanobacteriati</taxon>
        <taxon>Methanobacteriota</taxon>
        <taxon>Methanomada group</taxon>
        <taxon>Methanobacteria</taxon>
        <taxon>Methanobacteriales</taxon>
        <taxon>Methanobacteriaceae</taxon>
        <taxon>Methanobrevibacter</taxon>
    </lineage>
</organism>
<sequence length="844" mass="96998">MNNQSRCKNKMVLKELLAPAGSYDVLVTAVNAGADAVYIAGPNYGARAYAKNFTIEELEKAVNYAHLNGVKIHVTVNTLVNNFEIADVLNYLFKLYQIGVDAVIVQDFGLIWLLKTFIPGLEVHASTQMGLNNYSSIKWASDNNIKRVVLPREVNINQIKKTYNQLKKDNISMDLEVFGHGALCYCVSGKCYMSSYNSGRSGNRGACAQPCRRQYRLKYRGYNIGNGFLLSTHDLATYKNIKEISNAGVKSLKLEGRMKSKDYIGTIVNSYRNIIDGNPGNYEKDLHLVFNRNFTSGYIMGDKPGEVMGRESSGHEGLYIGDITNIEGTKVTIEIKNKEIPVILEPGDGIAFKYNGKIKGIYLENIIKQDENEIIIDTTRLVKEGTEVFISYSSSTHEYLKQFEKETIKNHIGLNLSLTWDKELNLYTKVEYYVDGELINFRHKSLDMFEKAKNKPVDEKTIENQLNKTGETPFFIEKIQFNNMPNDMFIQIRKINQIRREILDNATELLMKHYTPTKKAVKEVRKNLTKFFEDYENNKGKIKQKTPKLSLFIDDLSQIRAASGFDLKRIYFDGTCHYNNPDDYFKNIKDTLMKGSLMASPTEFVWVLSSFMTQKDAIKCNEIVKELENEGIIISVMGDFPGMNDIFECPVYGNHNLNVWNSFCVRDLNEAGFKSLILSSELSGHEIKELIRRNHDRNIDLEMIVNGNLEVIVSKDDFTNLNDGKDFIISNDADYAILEDKKRKKFKYKVFFDYNRQSHIINKDCLCLIEEINEIKEFGLDSLILDCRYSNEKYTTQILSIYNESLHNKDQDELSKYKYQIMDFSQSYINKGNYIEGRLHEDKK</sequence>
<dbReference type="Pfam" id="PF01136">
    <property type="entry name" value="Peptidase_U32"/>
    <property type="match status" value="2"/>
</dbReference>
<gene>
    <name evidence="2" type="ORF">SAMN05216439_1659</name>
</gene>
<dbReference type="InterPro" id="IPR051454">
    <property type="entry name" value="RNA/ubiquinone_mod_enzymes"/>
</dbReference>
<protein>
    <submittedName>
        <fullName evidence="2">Putative protease</fullName>
    </submittedName>
</protein>
<feature type="domain" description="Peptidase U32 collagenase" evidence="1">
    <location>
        <begin position="398"/>
        <end position="509"/>
    </location>
</feature>
<dbReference type="GO" id="GO:0006508">
    <property type="term" value="P:proteolysis"/>
    <property type="evidence" value="ECO:0007669"/>
    <property type="project" value="UniProtKB-KW"/>
</dbReference>
<dbReference type="PANTHER" id="PTHR30217">
    <property type="entry name" value="PEPTIDASE U32 FAMILY"/>
    <property type="match status" value="1"/>
</dbReference>